<keyword evidence="3" id="KW-1185">Reference proteome</keyword>
<name>A0A364MZG6_STELY</name>
<proteinExistence type="predicted"/>
<evidence type="ECO:0000256" key="1">
    <source>
        <dbReference type="SAM" id="MobiDB-lite"/>
    </source>
</evidence>
<organism evidence="2 3">
    <name type="scientific">Stemphylium lycopersici</name>
    <name type="common">Tomato gray leaf spot disease fungus</name>
    <name type="synonym">Thyrospora lycopersici</name>
    <dbReference type="NCBI Taxonomy" id="183478"/>
    <lineage>
        <taxon>Eukaryota</taxon>
        <taxon>Fungi</taxon>
        <taxon>Dikarya</taxon>
        <taxon>Ascomycota</taxon>
        <taxon>Pezizomycotina</taxon>
        <taxon>Dothideomycetes</taxon>
        <taxon>Pleosporomycetidae</taxon>
        <taxon>Pleosporales</taxon>
        <taxon>Pleosporineae</taxon>
        <taxon>Pleosporaceae</taxon>
        <taxon>Stemphylium</taxon>
    </lineage>
</organism>
<reference evidence="3" key="1">
    <citation type="submission" date="2018-05" db="EMBL/GenBank/DDBJ databases">
        <title>Draft genome sequence of Stemphylium lycopersici strain CIDEFI 213.</title>
        <authorList>
            <person name="Medina R."/>
            <person name="Franco M.E.E."/>
            <person name="Lucentini C.G."/>
            <person name="Saparrat M.C.N."/>
            <person name="Balatti P.A."/>
        </authorList>
    </citation>
    <scope>NUCLEOTIDE SEQUENCE [LARGE SCALE GENOMIC DNA]</scope>
    <source>
        <strain evidence="3">CIDEFI 213</strain>
    </source>
</reference>
<comment type="caution">
    <text evidence="2">The sequence shown here is derived from an EMBL/GenBank/DDBJ whole genome shotgun (WGS) entry which is preliminary data.</text>
</comment>
<accession>A0A364MZG6</accession>
<dbReference type="EMBL" id="QGDH01000093">
    <property type="protein sequence ID" value="RAR07987.1"/>
    <property type="molecule type" value="Genomic_DNA"/>
</dbReference>
<feature type="compositionally biased region" description="Pro residues" evidence="1">
    <location>
        <begin position="1"/>
        <end position="12"/>
    </location>
</feature>
<dbReference type="Proteomes" id="UP000249619">
    <property type="component" value="Unassembled WGS sequence"/>
</dbReference>
<feature type="region of interest" description="Disordered" evidence="1">
    <location>
        <begin position="175"/>
        <end position="217"/>
    </location>
</feature>
<dbReference type="AlphaFoldDB" id="A0A364MZG6"/>
<feature type="region of interest" description="Disordered" evidence="1">
    <location>
        <begin position="1"/>
        <end position="21"/>
    </location>
</feature>
<sequence>MVTPNTPAPTSPPATRRGRGVRVASIASSTPLSTDTQSQATNPSVKAATKIPGYYKLAPTYPSPFSGTLEASLDAILAFSSLYSGITGVSALITSLLQDPKPDVYWGLLLSQLTFSAPAFARHITTELFFLATRTLLPEQITENRSLLARLYDRKKQLAIRLLLRYDMLREWKMESGSGPRDTPVTVASLPPPPPPPATTSHQPPAAQTPVSPSSAAYEAKYPHRRPLLPNILPTLIAAPPGGFTTHAVRERMRHHVTGLDDYLVLTDEDVEGWGEWLLRLKTSQVLLHWQWLRRNNAFLGDMEVSGWEELEARADECVWIADDVRRTMVKAGLGVVAGASASGSGGTEGKQG</sequence>
<gene>
    <name evidence="2" type="ORF">DDE83_006232</name>
</gene>
<protein>
    <submittedName>
        <fullName evidence="2">Uncharacterized protein</fullName>
    </submittedName>
</protein>
<evidence type="ECO:0000313" key="2">
    <source>
        <dbReference type="EMBL" id="RAR07987.1"/>
    </source>
</evidence>
<feature type="compositionally biased region" description="Low complexity" evidence="1">
    <location>
        <begin position="199"/>
        <end position="210"/>
    </location>
</feature>
<evidence type="ECO:0000313" key="3">
    <source>
        <dbReference type="Proteomes" id="UP000249619"/>
    </source>
</evidence>